<keyword evidence="2" id="KW-1185">Reference proteome</keyword>
<name>C5BJJ8_TERTT</name>
<dbReference type="HOGENOM" id="CLU_3297793_0_0_6"/>
<dbReference type="EMBL" id="CP001614">
    <property type="protein sequence ID" value="ACR11723.1"/>
    <property type="molecule type" value="Genomic_DNA"/>
</dbReference>
<dbReference type="KEGG" id="ttu:TERTU_2222"/>
<evidence type="ECO:0000313" key="2">
    <source>
        <dbReference type="Proteomes" id="UP000009080"/>
    </source>
</evidence>
<evidence type="ECO:0000313" key="1">
    <source>
        <dbReference type="EMBL" id="ACR11723.1"/>
    </source>
</evidence>
<dbReference type="Proteomes" id="UP000009080">
    <property type="component" value="Chromosome"/>
</dbReference>
<gene>
    <name evidence="1" type="ordered locus">TERTU_2222</name>
</gene>
<dbReference type="AlphaFoldDB" id="C5BJJ8"/>
<proteinExistence type="predicted"/>
<dbReference type="STRING" id="377629.TERTU_2222"/>
<protein>
    <submittedName>
        <fullName evidence="1">Uncharacterized protein</fullName>
    </submittedName>
</protein>
<sequence>MQGSLFEIFIAILTRADFLIKVNLVSSKICLCSPQNGNFE</sequence>
<accession>C5BJJ8</accession>
<organism evidence="1 2">
    <name type="scientific">Teredinibacter turnerae (strain ATCC 39867 / T7901)</name>
    <dbReference type="NCBI Taxonomy" id="377629"/>
    <lineage>
        <taxon>Bacteria</taxon>
        <taxon>Pseudomonadati</taxon>
        <taxon>Pseudomonadota</taxon>
        <taxon>Gammaproteobacteria</taxon>
        <taxon>Cellvibrionales</taxon>
        <taxon>Cellvibrionaceae</taxon>
        <taxon>Teredinibacter</taxon>
    </lineage>
</organism>
<reference evidence="1 2" key="1">
    <citation type="journal article" date="2009" name="PLoS ONE">
        <title>The complete genome of Teredinibacter turnerae T7901: an intracellular endosymbiont of marine wood-boring bivalves (shipworms).</title>
        <authorList>
            <person name="Yang J.C."/>
            <person name="Madupu R."/>
            <person name="Durkin A.S."/>
            <person name="Ekborg N.A."/>
            <person name="Pedamallu C.S."/>
            <person name="Hostetler J.B."/>
            <person name="Radune D."/>
            <person name="Toms B.S."/>
            <person name="Henrissat B."/>
            <person name="Coutinho P.M."/>
            <person name="Schwarz S."/>
            <person name="Field L."/>
            <person name="Trindade-Silva A.E."/>
            <person name="Soares C.A.G."/>
            <person name="Elshahawi S."/>
            <person name="Hanora A."/>
            <person name="Schmidt E.W."/>
            <person name="Haygood M.G."/>
            <person name="Posfai J."/>
            <person name="Benner J."/>
            <person name="Madinger C."/>
            <person name="Nove J."/>
            <person name="Anton B."/>
            <person name="Chaudhary K."/>
            <person name="Foster J."/>
            <person name="Holman A."/>
            <person name="Kumar S."/>
            <person name="Lessard P.A."/>
            <person name="Luyten Y.A."/>
            <person name="Slatko B."/>
            <person name="Wood N."/>
            <person name="Wu B."/>
            <person name="Teplitski M."/>
            <person name="Mougous J.D."/>
            <person name="Ward N."/>
            <person name="Eisen J.A."/>
            <person name="Badger J.H."/>
            <person name="Distel D.L."/>
        </authorList>
    </citation>
    <scope>NUCLEOTIDE SEQUENCE [LARGE SCALE GENOMIC DNA]</scope>
    <source>
        <strain evidence="2">ATCC 39867 / T7901</strain>
    </source>
</reference>